<dbReference type="InterPro" id="IPR013216">
    <property type="entry name" value="Methyltransf_11"/>
</dbReference>
<dbReference type="AlphaFoldDB" id="A0A973VW81"/>
<comment type="caution">
    <text evidence="6">The sequence shown here is derived from an EMBL/GenBank/DDBJ whole genome shotgun (WGS) entry which is preliminary data.</text>
</comment>
<sequence length="565" mass="63053">MVEADSSSYYQQEALWRQDIDASTREVRDAVLAMIPQDARSILDVGCGNGAITNHLPADRHVEGCDISPAALAHVRYSSRVAEITALPFSDGAFDLVLATDVLEHIAESEYRKALDELYRVSTRWLLIAVPYNETRDAATVDCGSCARGFHMHWHQRSYSAEILARLWEGRAAAVNRAFCGARWRWSSSLVVQLLHLFNGRHYDFEHAQCPCCGSPYQPKQAQLSAAFEHRIEALHYTLALTGRIPWPQRSEIVMLFDKTTVAARPDVLTEDKQSPPIALPPQIERDDLPMLVDPSSYERAPYLVPGLANTTAIFLPRLPMRVRATPNLPLVMYDPLVQQDVSLQSESEGWCSVPAVSASRFGYLLRIVESSGPMISISLEGEVDPLLAESSVRSGASALERHVGELSKLNEELEDKRAAGEERIEALLRLCSELEAGRAQAEKRIEELLKVADELEAKRIVSAGQIEGRLRHCAEQQESGAESESRIQELLKFNEELEAKRSASEDRIEALLHLCSELEVGRAQSEHRIQELLGLAEELEGKRAAAEERIRRLLEKEAPDTKAP</sequence>
<accession>A0A973VW81</accession>
<keyword evidence="4" id="KW-0175">Coiled coil</keyword>
<dbReference type="GO" id="GO:0008757">
    <property type="term" value="F:S-adenosylmethionine-dependent methyltransferase activity"/>
    <property type="evidence" value="ECO:0007669"/>
    <property type="project" value="InterPro"/>
</dbReference>
<dbReference type="PANTHER" id="PTHR43464">
    <property type="entry name" value="METHYLTRANSFERASE"/>
    <property type="match status" value="1"/>
</dbReference>
<evidence type="ECO:0000313" key="6">
    <source>
        <dbReference type="EMBL" id="NVI42918.1"/>
    </source>
</evidence>
<feature type="domain" description="Methyltransferase type 11" evidence="5">
    <location>
        <begin position="43"/>
        <end position="121"/>
    </location>
</feature>
<gene>
    <name evidence="6" type="ORF">HAP48_007500</name>
</gene>
<feature type="coiled-coil region" evidence="4">
    <location>
        <begin position="488"/>
        <end position="557"/>
    </location>
</feature>
<proteinExistence type="predicted"/>
<reference evidence="6" key="1">
    <citation type="submission" date="2020-06" db="EMBL/GenBank/DDBJ databases">
        <title>Whole Genome Sequence of Bradyrhizobium sp. Strain 1S1.</title>
        <authorList>
            <person name="Bromfield E.S.P."/>
            <person name="Cloutier S."/>
        </authorList>
    </citation>
    <scope>NUCLEOTIDE SEQUENCE [LARGE SCALE GENOMIC DNA]</scope>
    <source>
        <strain evidence="6">1S1</strain>
    </source>
</reference>
<evidence type="ECO:0000256" key="1">
    <source>
        <dbReference type="ARBA" id="ARBA00022603"/>
    </source>
</evidence>
<feature type="coiled-coil region" evidence="4">
    <location>
        <begin position="397"/>
        <end position="459"/>
    </location>
</feature>
<keyword evidence="1 6" id="KW-0489">Methyltransferase</keyword>
<dbReference type="GO" id="GO:0032259">
    <property type="term" value="P:methylation"/>
    <property type="evidence" value="ECO:0007669"/>
    <property type="project" value="UniProtKB-KW"/>
</dbReference>
<dbReference type="Gene3D" id="3.40.50.150">
    <property type="entry name" value="Vaccinia Virus protein VP39"/>
    <property type="match status" value="1"/>
</dbReference>
<dbReference type="CDD" id="cd02440">
    <property type="entry name" value="AdoMet_MTases"/>
    <property type="match status" value="1"/>
</dbReference>
<dbReference type="EMBL" id="JAAOLE020000001">
    <property type="protein sequence ID" value="NVI42918.1"/>
    <property type="molecule type" value="Genomic_DNA"/>
</dbReference>
<keyword evidence="2" id="KW-0808">Transferase</keyword>
<evidence type="ECO:0000259" key="5">
    <source>
        <dbReference type="Pfam" id="PF08241"/>
    </source>
</evidence>
<dbReference type="InterPro" id="IPR029063">
    <property type="entry name" value="SAM-dependent_MTases_sf"/>
</dbReference>
<protein>
    <submittedName>
        <fullName evidence="6">Methyltransferase domain-containing protein</fullName>
    </submittedName>
</protein>
<evidence type="ECO:0000256" key="4">
    <source>
        <dbReference type="SAM" id="Coils"/>
    </source>
</evidence>
<evidence type="ECO:0000256" key="3">
    <source>
        <dbReference type="ARBA" id="ARBA00022691"/>
    </source>
</evidence>
<name>A0A973VW81_9BRAD</name>
<evidence type="ECO:0000256" key="2">
    <source>
        <dbReference type="ARBA" id="ARBA00022679"/>
    </source>
</evidence>
<dbReference type="PANTHER" id="PTHR43464:SF19">
    <property type="entry name" value="UBIQUINONE BIOSYNTHESIS O-METHYLTRANSFERASE, MITOCHONDRIAL"/>
    <property type="match status" value="1"/>
</dbReference>
<organism evidence="6">
    <name type="scientific">Bradyrhizobium septentrionale</name>
    <dbReference type="NCBI Taxonomy" id="1404411"/>
    <lineage>
        <taxon>Bacteria</taxon>
        <taxon>Pseudomonadati</taxon>
        <taxon>Pseudomonadota</taxon>
        <taxon>Alphaproteobacteria</taxon>
        <taxon>Hyphomicrobiales</taxon>
        <taxon>Nitrobacteraceae</taxon>
        <taxon>Bradyrhizobium</taxon>
    </lineage>
</organism>
<dbReference type="Pfam" id="PF08241">
    <property type="entry name" value="Methyltransf_11"/>
    <property type="match status" value="1"/>
</dbReference>
<dbReference type="SUPFAM" id="SSF53335">
    <property type="entry name" value="S-adenosyl-L-methionine-dependent methyltransferases"/>
    <property type="match status" value="1"/>
</dbReference>
<keyword evidence="3" id="KW-0949">S-adenosyl-L-methionine</keyword>